<evidence type="ECO:0000313" key="1">
    <source>
        <dbReference type="EMBL" id="GGN71321.1"/>
    </source>
</evidence>
<keyword evidence="2" id="KW-1185">Reference proteome</keyword>
<dbReference type="EMBL" id="BMNE01000001">
    <property type="protein sequence ID" value="GGN71321.1"/>
    <property type="molecule type" value="Genomic_DNA"/>
</dbReference>
<evidence type="ECO:0000313" key="2">
    <source>
        <dbReference type="Proteomes" id="UP000658127"/>
    </source>
</evidence>
<accession>A0ABQ2K6S2</accession>
<comment type="caution">
    <text evidence="1">The sequence shown here is derived from an EMBL/GenBank/DDBJ whole genome shotgun (WGS) entry which is preliminary data.</text>
</comment>
<reference evidence="2" key="1">
    <citation type="journal article" date="2019" name="Int. J. Syst. Evol. Microbiol.">
        <title>The Global Catalogue of Microorganisms (GCM) 10K type strain sequencing project: providing services to taxonomists for standard genome sequencing and annotation.</title>
        <authorList>
            <consortium name="The Broad Institute Genomics Platform"/>
            <consortium name="The Broad Institute Genome Sequencing Center for Infectious Disease"/>
            <person name="Wu L."/>
            <person name="Ma J."/>
        </authorList>
    </citation>
    <scope>NUCLEOTIDE SEQUENCE [LARGE SCALE GENOMIC DNA]</scope>
    <source>
        <strain evidence="2">CGMCC 4.7329</strain>
    </source>
</reference>
<gene>
    <name evidence="1" type="ORF">GCM10011610_11390</name>
</gene>
<evidence type="ECO:0008006" key="3">
    <source>
        <dbReference type="Google" id="ProtNLM"/>
    </source>
</evidence>
<sequence>MAEAMTRGFLRAESDRLFFTSERLLDSVTLVAAGIPLNSLLTLSYEWEAAFDRIAFAFVQQFRTHLLGPVLDQPSPQQVHHLSHTLDDLRPVVRQVADELLASAMDRRIRIDLPEVSQLLGNAADAPAVAPEPPPTAQA</sequence>
<proteinExistence type="predicted"/>
<protein>
    <recommendedName>
        <fullName evidence="3">TetR family transcriptional regulator</fullName>
    </recommendedName>
</protein>
<name>A0ABQ2K6S2_9NOCA</name>
<dbReference type="Proteomes" id="UP000658127">
    <property type="component" value="Unassembled WGS sequence"/>
</dbReference>
<organism evidence="1 2">
    <name type="scientific">Nocardia rhizosphaerihabitans</name>
    <dbReference type="NCBI Taxonomy" id="1691570"/>
    <lineage>
        <taxon>Bacteria</taxon>
        <taxon>Bacillati</taxon>
        <taxon>Actinomycetota</taxon>
        <taxon>Actinomycetes</taxon>
        <taxon>Mycobacteriales</taxon>
        <taxon>Nocardiaceae</taxon>
        <taxon>Nocardia</taxon>
    </lineage>
</organism>